<dbReference type="GO" id="GO:0046394">
    <property type="term" value="P:carboxylic acid biosynthetic process"/>
    <property type="evidence" value="ECO:0007669"/>
    <property type="project" value="UniProtKB-ARBA"/>
</dbReference>
<dbReference type="AlphaFoldDB" id="A0A2W4U6Z4"/>
<dbReference type="InterPro" id="IPR043132">
    <property type="entry name" value="BCAT-like_C"/>
</dbReference>
<evidence type="ECO:0000313" key="3">
    <source>
        <dbReference type="Proteomes" id="UP000249354"/>
    </source>
</evidence>
<dbReference type="Pfam" id="PF01063">
    <property type="entry name" value="Aminotran_4"/>
    <property type="match status" value="1"/>
</dbReference>
<dbReference type="GO" id="GO:0016829">
    <property type="term" value="F:lyase activity"/>
    <property type="evidence" value="ECO:0007669"/>
    <property type="project" value="UniProtKB-KW"/>
</dbReference>
<dbReference type="PANTHER" id="PTHR42743">
    <property type="entry name" value="AMINO-ACID AMINOTRANSFERASE"/>
    <property type="match status" value="1"/>
</dbReference>
<dbReference type="EMBL" id="QBMC01000100">
    <property type="protein sequence ID" value="PZO15017.1"/>
    <property type="molecule type" value="Genomic_DNA"/>
</dbReference>
<gene>
    <name evidence="2" type="ORF">DCF25_14270</name>
</gene>
<dbReference type="Gene3D" id="3.30.470.10">
    <property type="match status" value="1"/>
</dbReference>
<comment type="similarity">
    <text evidence="1">Belongs to the class-IV pyridoxal-phosphate-dependent aminotransferase family.</text>
</comment>
<dbReference type="InterPro" id="IPR043131">
    <property type="entry name" value="BCAT-like_N"/>
</dbReference>
<dbReference type="Proteomes" id="UP000249354">
    <property type="component" value="Unassembled WGS sequence"/>
</dbReference>
<organism evidence="2 3">
    <name type="scientific">Leptolyngbya foveolarum</name>
    <dbReference type="NCBI Taxonomy" id="47253"/>
    <lineage>
        <taxon>Bacteria</taxon>
        <taxon>Bacillati</taxon>
        <taxon>Cyanobacteriota</taxon>
        <taxon>Cyanophyceae</taxon>
        <taxon>Leptolyngbyales</taxon>
        <taxon>Leptolyngbyaceae</taxon>
        <taxon>Leptolyngbya group</taxon>
        <taxon>Leptolyngbya</taxon>
    </lineage>
</organism>
<dbReference type="SUPFAM" id="SSF56752">
    <property type="entry name" value="D-aminoacid aminotransferase-like PLP-dependent enzymes"/>
    <property type="match status" value="1"/>
</dbReference>
<reference evidence="3" key="1">
    <citation type="submission" date="2018-04" db="EMBL/GenBank/DDBJ databases">
        <authorList>
            <person name="Cornet L."/>
        </authorList>
    </citation>
    <scope>NUCLEOTIDE SEQUENCE [LARGE SCALE GENOMIC DNA]</scope>
</reference>
<dbReference type="GO" id="GO:0005829">
    <property type="term" value="C:cytosol"/>
    <property type="evidence" value="ECO:0007669"/>
    <property type="project" value="TreeGrafter"/>
</dbReference>
<keyword evidence="2" id="KW-0456">Lyase</keyword>
<dbReference type="InterPro" id="IPR001544">
    <property type="entry name" value="Aminotrans_IV"/>
</dbReference>
<proteinExistence type="inferred from homology"/>
<name>A0A2W4U6Z4_9CYAN</name>
<reference evidence="2 3" key="2">
    <citation type="submission" date="2018-06" db="EMBL/GenBank/DDBJ databases">
        <title>Metagenomic assembly of (sub)arctic Cyanobacteria and their associated microbiome from non-axenic cultures.</title>
        <authorList>
            <person name="Baurain D."/>
        </authorList>
    </citation>
    <scope>NUCLEOTIDE SEQUENCE [LARGE SCALE GENOMIC DNA]</scope>
    <source>
        <strain evidence="2">ULC129bin1</strain>
    </source>
</reference>
<dbReference type="InterPro" id="IPR050571">
    <property type="entry name" value="Class-IV_PLP-Dep_Aminotrnsfr"/>
</dbReference>
<protein>
    <submittedName>
        <fullName evidence="2">4-amino-4-deoxychorismate lyase</fullName>
    </submittedName>
</protein>
<accession>A0A2W4U6Z4</accession>
<sequence length="274" mass="30286">MSACWYNGKWVEDEAAVGTGVPLDNVGLRFGATVFTTVRVYESDLAHPLTQWQGHCDRLQNSLLQFGWTIPNWGSVRIGAQQLLIKYSVLRITLFPNGCEWITGRDLPSNLTKQQQTGIVAWVAPLTYQRSLPTHKTGNYLACWLAKSQAEASGASEAILIGAEGEWLETSTGNLWGWKDGRWWTPKTERCLPGLMRAWLVACLSAAGESVSVEPWSAKMILGFEAIAYSNCVVRFLPIHTIIAGQTKLNYNAHHECIQALQKRIVAAAGNLAL</sequence>
<evidence type="ECO:0000256" key="1">
    <source>
        <dbReference type="ARBA" id="ARBA00009320"/>
    </source>
</evidence>
<dbReference type="PANTHER" id="PTHR42743:SF11">
    <property type="entry name" value="AMINODEOXYCHORISMATE LYASE"/>
    <property type="match status" value="1"/>
</dbReference>
<comment type="caution">
    <text evidence="2">The sequence shown here is derived from an EMBL/GenBank/DDBJ whole genome shotgun (WGS) entry which is preliminary data.</text>
</comment>
<dbReference type="Gene3D" id="3.20.10.10">
    <property type="entry name" value="D-amino Acid Aminotransferase, subunit A, domain 2"/>
    <property type="match status" value="1"/>
</dbReference>
<evidence type="ECO:0000313" key="2">
    <source>
        <dbReference type="EMBL" id="PZO15017.1"/>
    </source>
</evidence>
<dbReference type="InterPro" id="IPR036038">
    <property type="entry name" value="Aminotransferase-like"/>
</dbReference>